<proteinExistence type="predicted"/>
<gene>
    <name evidence="2" type="ORF">IE979_25175</name>
    <name evidence="1" type="ORF">IE986_08315</name>
</gene>
<reference evidence="1" key="1">
    <citation type="submission" date="2020-07" db="EMBL/GenBank/DDBJ databases">
        <title>Clinical and genomic characterization of carbapenemase-producing Enterobacterales causing secondary infections during the COVID-19 crisis at a New York City hospital.</title>
        <authorList>
            <person name="Gomez-Simmonds A."/>
            <person name="Annavajhala M.K."/>
            <person name="Uhlemann A.-C."/>
        </authorList>
    </citation>
    <scope>NUCLEOTIDE SEQUENCE</scope>
    <source>
        <strain evidence="2">KP1827</strain>
        <strain evidence="1">NK1590</strain>
    </source>
</reference>
<comment type="caution">
    <text evidence="1">The sequence shown here is derived from an EMBL/GenBank/DDBJ whole genome shotgun (WGS) entry which is preliminary data.</text>
</comment>
<organism evidence="1 3">
    <name type="scientific">Klebsiella pneumoniae</name>
    <dbReference type="NCBI Taxonomy" id="573"/>
    <lineage>
        <taxon>Bacteria</taxon>
        <taxon>Pseudomonadati</taxon>
        <taxon>Pseudomonadota</taxon>
        <taxon>Gammaproteobacteria</taxon>
        <taxon>Enterobacterales</taxon>
        <taxon>Enterobacteriaceae</taxon>
        <taxon>Klebsiella/Raoultella group</taxon>
        <taxon>Klebsiella</taxon>
        <taxon>Klebsiella pneumoniae complex</taxon>
    </lineage>
</organism>
<evidence type="ECO:0000313" key="3">
    <source>
        <dbReference type="Proteomes" id="UP000655796"/>
    </source>
</evidence>
<dbReference type="EMBL" id="JACXTD010000001">
    <property type="protein sequence ID" value="MBD3702008.1"/>
    <property type="molecule type" value="Genomic_DNA"/>
</dbReference>
<dbReference type="EMBL" id="JACXSW010000013">
    <property type="protein sequence ID" value="MBD3716432.1"/>
    <property type="molecule type" value="Genomic_DNA"/>
</dbReference>
<accession>A0A927HIP6</accession>
<dbReference type="Proteomes" id="UP000655796">
    <property type="component" value="Unassembled WGS sequence"/>
</dbReference>
<dbReference type="Proteomes" id="UP000639195">
    <property type="component" value="Unassembled WGS sequence"/>
</dbReference>
<dbReference type="AlphaFoldDB" id="A0A927HIP6"/>
<sequence>MEIAAQLKYLTTQKKIYQLSKHYPVGLMVYNNADFCGTPWELSIRSFRKLHGHEEHSTIRDYLNSFLSFLNSTYNITSIAKREAKLKEIFRRYLKLNYDDLSQKHFMLLYLNQMKKHLILSIKD</sequence>
<name>A0A927HIP6_KLEPN</name>
<protein>
    <submittedName>
        <fullName evidence="1">Uncharacterized protein</fullName>
    </submittedName>
</protein>
<evidence type="ECO:0000313" key="1">
    <source>
        <dbReference type="EMBL" id="MBD3702008.1"/>
    </source>
</evidence>
<evidence type="ECO:0000313" key="2">
    <source>
        <dbReference type="EMBL" id="MBD3716432.1"/>
    </source>
</evidence>